<feature type="region of interest" description="Disordered" evidence="1">
    <location>
        <begin position="445"/>
        <end position="478"/>
    </location>
</feature>
<organism evidence="2 3">
    <name type="scientific">Fusarium oxysporum f. sp. narcissi</name>
    <dbReference type="NCBI Taxonomy" id="451672"/>
    <lineage>
        <taxon>Eukaryota</taxon>
        <taxon>Fungi</taxon>
        <taxon>Dikarya</taxon>
        <taxon>Ascomycota</taxon>
        <taxon>Pezizomycotina</taxon>
        <taxon>Sordariomycetes</taxon>
        <taxon>Hypocreomycetidae</taxon>
        <taxon>Hypocreales</taxon>
        <taxon>Nectriaceae</taxon>
        <taxon>Fusarium</taxon>
        <taxon>Fusarium oxysporum species complex</taxon>
    </lineage>
</organism>
<feature type="compositionally biased region" description="Polar residues" evidence="1">
    <location>
        <begin position="92"/>
        <end position="112"/>
    </location>
</feature>
<gene>
    <name evidence="2" type="ORF">BFJ63_vAg18053</name>
</gene>
<feature type="compositionally biased region" description="Acidic residues" evidence="1">
    <location>
        <begin position="189"/>
        <end position="199"/>
    </location>
</feature>
<proteinExistence type="predicted"/>
<evidence type="ECO:0000313" key="3">
    <source>
        <dbReference type="Proteomes" id="UP000290540"/>
    </source>
</evidence>
<sequence>MPVVNMDAVNFFKPPTAWTLNHSPSRILHGNTKSEDLLSAQTSQQRETDYHSGFSTSPSDRDEAEDEFPPADQLRLGSSCPDITMDLAGLRPSTSRVPATLATSQDYQSTPDNPIIIEDDTDDSDDDDNDGSSTSAITMSHSTTSGELTTTSADVPKDNMDSRIPALSDLRMTLSSPTGQVLSEQFAPPDEDCPEEPQDDVGTVNRAQSLLSSPSRLGEPSSAPTEISQCAIEEGFRTESLPGEQDLSTGGRDEALATPKNCQVFSVSVNSIDSVNSVNSVNSVETETPQEKDRSTNSSHTSDEDESEDEIPRPPVKRRRTRQGSTITVCTSPARSCSSPRFRLRRLHNRRQSPQSRGSYCGTSPADNRPIFEPQCRPRPVIAEHDAASVPFVDACRDLEQATHAEFKEFSFQGVAKCITLGNERIFHLEFSLPGGFGDVSLPMSSIDYGTPKSGSRPNRRRRLSKRSRPGSRSPGDK</sequence>
<feature type="region of interest" description="Disordered" evidence="1">
    <location>
        <begin position="181"/>
        <end position="255"/>
    </location>
</feature>
<protein>
    <submittedName>
        <fullName evidence="2">Uncharacterized protein</fullName>
    </submittedName>
</protein>
<dbReference type="AlphaFoldDB" id="A0A4Q2V335"/>
<reference evidence="2 3" key="1">
    <citation type="submission" date="2016-12" db="EMBL/GenBank/DDBJ databases">
        <title>Draft genome sequence of Fusarium oxysporum causing rot on Narcissus.</title>
        <authorList>
            <person name="Armitage A.D."/>
            <person name="Taylor A."/>
            <person name="Clarkson J.P."/>
            <person name="Harrison R.J."/>
            <person name="Jackson A.C."/>
        </authorList>
    </citation>
    <scope>NUCLEOTIDE SEQUENCE [LARGE SCALE GENOMIC DNA]</scope>
    <source>
        <strain evidence="2 3">N139</strain>
    </source>
</reference>
<feature type="compositionally biased region" description="Polar residues" evidence="1">
    <location>
        <begin position="352"/>
        <end position="366"/>
    </location>
</feature>
<accession>A0A4Q2V335</accession>
<evidence type="ECO:0000313" key="2">
    <source>
        <dbReference type="EMBL" id="RYC79068.1"/>
    </source>
</evidence>
<feature type="region of interest" description="Disordered" evidence="1">
    <location>
        <begin position="37"/>
        <end position="162"/>
    </location>
</feature>
<dbReference type="EMBL" id="MQTW01000793">
    <property type="protein sequence ID" value="RYC79068.1"/>
    <property type="molecule type" value="Genomic_DNA"/>
</dbReference>
<feature type="compositionally biased region" description="Basic residues" evidence="1">
    <location>
        <begin position="342"/>
        <end position="351"/>
    </location>
</feature>
<feature type="compositionally biased region" description="Polar residues" evidence="1">
    <location>
        <begin position="136"/>
        <end position="153"/>
    </location>
</feature>
<feature type="compositionally biased region" description="Polar residues" evidence="1">
    <location>
        <begin position="323"/>
        <end position="339"/>
    </location>
</feature>
<name>A0A4Q2V335_FUSOX</name>
<evidence type="ECO:0000256" key="1">
    <source>
        <dbReference type="SAM" id="MobiDB-lite"/>
    </source>
</evidence>
<feature type="region of interest" description="Disordered" evidence="1">
    <location>
        <begin position="278"/>
        <end position="366"/>
    </location>
</feature>
<feature type="compositionally biased region" description="Polar residues" evidence="1">
    <location>
        <begin position="205"/>
        <end position="215"/>
    </location>
</feature>
<feature type="compositionally biased region" description="Acidic residues" evidence="1">
    <location>
        <begin position="117"/>
        <end position="130"/>
    </location>
</feature>
<dbReference type="Proteomes" id="UP000290540">
    <property type="component" value="Unassembled WGS sequence"/>
</dbReference>
<feature type="compositionally biased region" description="Basic residues" evidence="1">
    <location>
        <begin position="458"/>
        <end position="470"/>
    </location>
</feature>
<comment type="caution">
    <text evidence="2">The sequence shown here is derived from an EMBL/GenBank/DDBJ whole genome shotgun (WGS) entry which is preliminary data.</text>
</comment>